<feature type="region of interest" description="Disordered" evidence="8">
    <location>
        <begin position="28"/>
        <end position="81"/>
    </location>
</feature>
<evidence type="ECO:0000256" key="2">
    <source>
        <dbReference type="ARBA" id="ARBA00022448"/>
    </source>
</evidence>
<dbReference type="InterPro" id="IPR008972">
    <property type="entry name" value="Cupredoxin"/>
</dbReference>
<dbReference type="PROSITE" id="PS00196">
    <property type="entry name" value="COPPER_BLUE"/>
    <property type="match status" value="1"/>
</dbReference>
<dbReference type="InterPro" id="IPR000923">
    <property type="entry name" value="BlueCu_1"/>
</dbReference>
<dbReference type="PROSITE" id="PS51318">
    <property type="entry name" value="TAT"/>
    <property type="match status" value="1"/>
</dbReference>
<feature type="binding site" evidence="7">
    <location>
        <position position="255"/>
    </location>
    <ligand>
        <name>Cu cation</name>
        <dbReference type="ChEBI" id="CHEBI:23378"/>
    </ligand>
</feature>
<feature type="binding site" evidence="7">
    <location>
        <position position="294"/>
    </location>
    <ligand>
        <name>Cu cation</name>
        <dbReference type="ChEBI" id="CHEBI:23378"/>
    </ligand>
</feature>
<dbReference type="NCBIfam" id="TIGR03102">
    <property type="entry name" value="halo_cynanin"/>
    <property type="match status" value="1"/>
</dbReference>
<dbReference type="PANTHER" id="PTHR34192">
    <property type="entry name" value="PLASTOCYANIN MAJOR ISOFORM, CHLOROPLASTIC-RELATED"/>
    <property type="match status" value="1"/>
</dbReference>
<feature type="binding site" evidence="7">
    <location>
        <position position="291"/>
    </location>
    <ligand>
        <name>Cu cation</name>
        <dbReference type="ChEBI" id="CHEBI:23378"/>
    </ligand>
</feature>
<evidence type="ECO:0000256" key="5">
    <source>
        <dbReference type="ARBA" id="ARBA00023008"/>
    </source>
</evidence>
<organism evidence="10 11">
    <name type="scientific">Halogranum gelatinilyticum</name>
    <dbReference type="NCBI Taxonomy" id="660521"/>
    <lineage>
        <taxon>Archaea</taxon>
        <taxon>Methanobacteriati</taxon>
        <taxon>Methanobacteriota</taxon>
        <taxon>Stenosarchaea group</taxon>
        <taxon>Halobacteria</taxon>
        <taxon>Halobacteriales</taxon>
        <taxon>Haloferacaceae</taxon>
    </lineage>
</organism>
<dbReference type="SUPFAM" id="SSF49503">
    <property type="entry name" value="Cupredoxins"/>
    <property type="match status" value="2"/>
</dbReference>
<dbReference type="Pfam" id="PF00127">
    <property type="entry name" value="Copper-bind"/>
    <property type="match status" value="2"/>
</dbReference>
<keyword evidence="11" id="KW-1185">Reference proteome</keyword>
<accession>A0A1G9X3M4</accession>
<gene>
    <name evidence="10" type="ORF">SAMN04487949_2825</name>
</gene>
<dbReference type="GO" id="GO:0016020">
    <property type="term" value="C:membrane"/>
    <property type="evidence" value="ECO:0007669"/>
    <property type="project" value="UniProtKB-SubCell"/>
</dbReference>
<feature type="binding site" evidence="7">
    <location>
        <position position="299"/>
    </location>
    <ligand>
        <name>Cu cation</name>
        <dbReference type="ChEBI" id="CHEBI:23378"/>
    </ligand>
</feature>
<dbReference type="PRINTS" id="PR00157">
    <property type="entry name" value="PLASTOCYANIN"/>
</dbReference>
<proteinExistence type="predicted"/>
<sequence length="306" mass="32307">MTWSPNRRRLLHSAALLSVTSVAGCLSSAVSDSDGDTPADAEQSTTADTTPAEECSPDEPGVEATELTPPEDLDGWLSDANHYPGEITRVGHGGRASISVGEPTDGGLAFYPPAVEVAPMTRVTWEWTGHGEHNVVALDGTFDSGRPNGSSGLAYSYIFDEPGVYPFVSEPHYGDGMKGAVVVAEPPSTGYEEVDEWVVDSGNFDGSVADETDSETATVRVGAEGNRGTFAFDPPVLKVSIDTTITWEWTGAGPHNVAFEDIDVTSGTPTAEEGATFEHTFEESGVYLYACEPHQSLGMKGAVIVE</sequence>
<dbReference type="InterPro" id="IPR017533">
    <property type="entry name" value="Halocyanin"/>
</dbReference>
<keyword evidence="4" id="KW-0249">Electron transport</keyword>
<dbReference type="Proteomes" id="UP000199451">
    <property type="component" value="Unassembled WGS sequence"/>
</dbReference>
<dbReference type="AlphaFoldDB" id="A0A1G9X3M4"/>
<dbReference type="PROSITE" id="PS51257">
    <property type="entry name" value="PROKAR_LIPOPROTEIN"/>
    <property type="match status" value="1"/>
</dbReference>
<keyword evidence="3 7" id="KW-0479">Metal-binding</keyword>
<feature type="domain" description="Blue (type 1) copper" evidence="9">
    <location>
        <begin position="104"/>
        <end position="183"/>
    </location>
</feature>
<evidence type="ECO:0000256" key="3">
    <source>
        <dbReference type="ARBA" id="ARBA00022723"/>
    </source>
</evidence>
<dbReference type="GO" id="GO:0005507">
    <property type="term" value="F:copper ion binding"/>
    <property type="evidence" value="ECO:0007669"/>
    <property type="project" value="InterPro"/>
</dbReference>
<evidence type="ECO:0000256" key="4">
    <source>
        <dbReference type="ARBA" id="ARBA00022982"/>
    </source>
</evidence>
<reference evidence="11" key="1">
    <citation type="submission" date="2016-10" db="EMBL/GenBank/DDBJ databases">
        <authorList>
            <person name="Varghese N."/>
            <person name="Submissions S."/>
        </authorList>
    </citation>
    <scope>NUCLEOTIDE SEQUENCE [LARGE SCALE GENOMIC DNA]</scope>
    <source>
        <strain evidence="11">CGMCC 1.10119</strain>
    </source>
</reference>
<dbReference type="OrthoDB" id="11088at2157"/>
<comment type="subcellular location">
    <subcellularLocation>
        <location evidence="1">Membrane</location>
    </subcellularLocation>
</comment>
<protein>
    <submittedName>
        <fullName evidence="10">Halocyanin domain-containing protein</fullName>
    </submittedName>
</protein>
<evidence type="ECO:0000256" key="7">
    <source>
        <dbReference type="PIRSR" id="PIRSR602387-1"/>
    </source>
</evidence>
<dbReference type="InterPro" id="IPR028871">
    <property type="entry name" value="BlueCu_1_BS"/>
</dbReference>
<keyword evidence="2" id="KW-0813">Transport</keyword>
<evidence type="ECO:0000256" key="1">
    <source>
        <dbReference type="ARBA" id="ARBA00004370"/>
    </source>
</evidence>
<evidence type="ECO:0000256" key="6">
    <source>
        <dbReference type="ARBA" id="ARBA00023136"/>
    </source>
</evidence>
<dbReference type="InterPro" id="IPR002387">
    <property type="entry name" value="Plastocyanin"/>
</dbReference>
<dbReference type="GO" id="GO:0009055">
    <property type="term" value="F:electron transfer activity"/>
    <property type="evidence" value="ECO:0007669"/>
    <property type="project" value="InterPro"/>
</dbReference>
<dbReference type="Gene3D" id="2.60.40.420">
    <property type="entry name" value="Cupredoxins - blue copper proteins"/>
    <property type="match status" value="2"/>
</dbReference>
<dbReference type="PANTHER" id="PTHR34192:SF10">
    <property type="entry name" value="PLASTOCYANIN MAJOR ISOFORM, CHLOROPLASTIC-RELATED"/>
    <property type="match status" value="1"/>
</dbReference>
<evidence type="ECO:0000256" key="8">
    <source>
        <dbReference type="SAM" id="MobiDB-lite"/>
    </source>
</evidence>
<dbReference type="CDD" id="cd04220">
    <property type="entry name" value="Halocyanin"/>
    <property type="match status" value="2"/>
</dbReference>
<keyword evidence="5 7" id="KW-0186">Copper</keyword>
<dbReference type="EMBL" id="FNHL01000004">
    <property type="protein sequence ID" value="SDM91292.1"/>
    <property type="molecule type" value="Genomic_DNA"/>
</dbReference>
<evidence type="ECO:0000313" key="10">
    <source>
        <dbReference type="EMBL" id="SDM91292.1"/>
    </source>
</evidence>
<keyword evidence="6" id="KW-0472">Membrane</keyword>
<comment type="cofactor">
    <cofactor evidence="7">
        <name>Cu(2+)</name>
        <dbReference type="ChEBI" id="CHEBI:29036"/>
    </cofactor>
    <text evidence="7">The crystal structure with reduced Cu(1+) has also been determined.</text>
</comment>
<dbReference type="STRING" id="660521.SAMN04487949_2825"/>
<evidence type="ECO:0000313" key="11">
    <source>
        <dbReference type="Proteomes" id="UP000199451"/>
    </source>
</evidence>
<dbReference type="RefSeq" id="WP_089698444.1">
    <property type="nucleotide sequence ID" value="NZ_FNHL01000004.1"/>
</dbReference>
<dbReference type="InterPro" id="IPR006311">
    <property type="entry name" value="TAT_signal"/>
</dbReference>
<evidence type="ECO:0000259" key="9">
    <source>
        <dbReference type="Pfam" id="PF00127"/>
    </source>
</evidence>
<name>A0A1G9X3M4_9EURY</name>
<feature type="domain" description="Blue (type 1) copper" evidence="9">
    <location>
        <begin position="222"/>
        <end position="306"/>
    </location>
</feature>